<dbReference type="OrthoDB" id="2689355at2759"/>
<protein>
    <recommendedName>
        <fullName evidence="1">Myb/SANT-like domain-containing protein</fullName>
    </recommendedName>
</protein>
<name>A0A9P7EJG8_9AGAM</name>
<dbReference type="EMBL" id="JABBWG010000005">
    <property type="protein sequence ID" value="KAG1822756.1"/>
    <property type="molecule type" value="Genomic_DNA"/>
</dbReference>
<feature type="domain" description="Myb/SANT-like" evidence="1">
    <location>
        <begin position="7"/>
        <end position="103"/>
    </location>
</feature>
<dbReference type="InterPro" id="IPR024752">
    <property type="entry name" value="Myb/SANT-like_dom"/>
</dbReference>
<evidence type="ECO:0000313" key="2">
    <source>
        <dbReference type="EMBL" id="KAG1822756.1"/>
    </source>
</evidence>
<organism evidence="2 3">
    <name type="scientific">Suillus subaureus</name>
    <dbReference type="NCBI Taxonomy" id="48587"/>
    <lineage>
        <taxon>Eukaryota</taxon>
        <taxon>Fungi</taxon>
        <taxon>Dikarya</taxon>
        <taxon>Basidiomycota</taxon>
        <taxon>Agaricomycotina</taxon>
        <taxon>Agaricomycetes</taxon>
        <taxon>Agaricomycetidae</taxon>
        <taxon>Boletales</taxon>
        <taxon>Suillineae</taxon>
        <taxon>Suillaceae</taxon>
        <taxon>Suillus</taxon>
    </lineage>
</organism>
<accession>A0A9P7EJG8</accession>
<dbReference type="Pfam" id="PF12776">
    <property type="entry name" value="Myb_DNA-bind_3"/>
    <property type="match status" value="1"/>
</dbReference>
<evidence type="ECO:0000259" key="1">
    <source>
        <dbReference type="Pfam" id="PF12776"/>
    </source>
</evidence>
<dbReference type="GeneID" id="64623665"/>
<dbReference type="RefSeq" id="XP_041197162.1">
    <property type="nucleotide sequence ID" value="XM_041329648.1"/>
</dbReference>
<dbReference type="Proteomes" id="UP000807769">
    <property type="component" value="Unassembled WGS sequence"/>
</dbReference>
<evidence type="ECO:0000313" key="3">
    <source>
        <dbReference type="Proteomes" id="UP000807769"/>
    </source>
</evidence>
<feature type="non-terminal residue" evidence="2">
    <location>
        <position position="134"/>
    </location>
</feature>
<keyword evidence="3" id="KW-1185">Reference proteome</keyword>
<sequence>MKDCCIWSLADKTRLIDYIIECHSRGGDGMNFNKTFWTNAAIHMVAFQTDQAALKTADSCQSKWGCIRKMYKVVNKISNASGLSFNIKKGANIGNGGESVWVDYVLVCKNPEAKSLKTKGWLHYEKLQGIIPAT</sequence>
<reference evidence="2" key="1">
    <citation type="journal article" date="2020" name="New Phytol.">
        <title>Comparative genomics reveals dynamic genome evolution in host specialist ectomycorrhizal fungi.</title>
        <authorList>
            <person name="Lofgren L.A."/>
            <person name="Nguyen N.H."/>
            <person name="Vilgalys R."/>
            <person name="Ruytinx J."/>
            <person name="Liao H.L."/>
            <person name="Branco S."/>
            <person name="Kuo A."/>
            <person name="LaButti K."/>
            <person name="Lipzen A."/>
            <person name="Andreopoulos W."/>
            <person name="Pangilinan J."/>
            <person name="Riley R."/>
            <person name="Hundley H."/>
            <person name="Na H."/>
            <person name="Barry K."/>
            <person name="Grigoriev I.V."/>
            <person name="Stajich J.E."/>
            <person name="Kennedy P.G."/>
        </authorList>
    </citation>
    <scope>NUCLEOTIDE SEQUENCE</scope>
    <source>
        <strain evidence="2">MN1</strain>
    </source>
</reference>
<gene>
    <name evidence="2" type="ORF">BJ212DRAFT_1245313</name>
</gene>
<proteinExistence type="predicted"/>
<dbReference type="AlphaFoldDB" id="A0A9P7EJG8"/>
<comment type="caution">
    <text evidence="2">The sequence shown here is derived from an EMBL/GenBank/DDBJ whole genome shotgun (WGS) entry which is preliminary data.</text>
</comment>